<dbReference type="EMBL" id="CP032549">
    <property type="protein sequence ID" value="QIV88383.1"/>
    <property type="molecule type" value="Genomic_DNA"/>
</dbReference>
<keyword evidence="2" id="KW-0808">Transferase</keyword>
<accession>A0A6H0SLQ0</accession>
<dbReference type="GO" id="GO:0016740">
    <property type="term" value="F:transferase activity"/>
    <property type="evidence" value="ECO:0007669"/>
    <property type="project" value="UniProtKB-KW"/>
</dbReference>
<dbReference type="AlphaFoldDB" id="A0A6H0SLQ0"/>
<dbReference type="RefSeq" id="WP_172512742.1">
    <property type="nucleotide sequence ID" value="NZ_CP032549.1"/>
</dbReference>
<dbReference type="InterPro" id="IPR007044">
    <property type="entry name" value="Cyclodeamin/CycHdrlase"/>
</dbReference>
<name>A0A6H0SLQ0_9MICC</name>
<proteinExistence type="predicted"/>
<evidence type="ECO:0000313" key="2">
    <source>
        <dbReference type="EMBL" id="QIV88383.1"/>
    </source>
</evidence>
<organism evidence="2 3">
    <name type="scientific">Glutamicibacter mishrai</name>
    <dbReference type="NCBI Taxonomy" id="1775880"/>
    <lineage>
        <taxon>Bacteria</taxon>
        <taxon>Bacillati</taxon>
        <taxon>Actinomycetota</taxon>
        <taxon>Actinomycetes</taxon>
        <taxon>Micrococcales</taxon>
        <taxon>Micrococcaceae</taxon>
        <taxon>Glutamicibacter</taxon>
    </lineage>
</organism>
<dbReference type="Gene3D" id="1.20.120.680">
    <property type="entry name" value="Formiminotetrahydrofolate cyclodeaminase monomer, up-and-down helical bundle"/>
    <property type="match status" value="1"/>
</dbReference>
<dbReference type="InterPro" id="IPR036178">
    <property type="entry name" value="Formintransfe-cycloase-like_sf"/>
</dbReference>
<gene>
    <name evidence="2" type="ORF">D3791_15475</name>
</gene>
<protein>
    <submittedName>
        <fullName evidence="2">Formiminotransferase-cyclodeaminase</fullName>
    </submittedName>
</protein>
<dbReference type="Pfam" id="PF04961">
    <property type="entry name" value="FTCD_C"/>
    <property type="match status" value="1"/>
</dbReference>
<feature type="domain" description="Cyclodeaminase/cyclohydrolase" evidence="1">
    <location>
        <begin position="15"/>
        <end position="172"/>
    </location>
</feature>
<keyword evidence="3" id="KW-1185">Reference proteome</keyword>
<evidence type="ECO:0000259" key="1">
    <source>
        <dbReference type="Pfam" id="PF04961"/>
    </source>
</evidence>
<sequence>MANSLAQRPISDARIGRWLEELAESDGNPGGGAAAALMLAAAAALMSMSGGYVSASGTAQSELTGLLARAKQLRLDALAMADRDARASAEFGVAYAQPASEQRDRRLAQACLQAAKSSAALGALAMTALNDLRWLSQQAKPQLVADVATALGMLSAVLKAASSNLRYDLSQLASGTAQVKHAGLWDTAASLDRAMKNAGQLAARIDARIKR</sequence>
<reference evidence="2 3" key="1">
    <citation type="submission" date="2018-09" db="EMBL/GenBank/DDBJ databases">
        <title>Glutamicibacter mishrai S5-52T (LMG 29155T = KCTC 39846T).</title>
        <authorList>
            <person name="Das S.K."/>
        </authorList>
    </citation>
    <scope>NUCLEOTIDE SEQUENCE [LARGE SCALE GENOMIC DNA]</scope>
    <source>
        <strain evidence="2 3">S5-52</strain>
    </source>
</reference>
<dbReference type="Proteomes" id="UP000502331">
    <property type="component" value="Chromosome"/>
</dbReference>
<dbReference type="SUPFAM" id="SSF101262">
    <property type="entry name" value="Methenyltetrahydrofolate cyclohydrolase-like"/>
    <property type="match status" value="1"/>
</dbReference>
<evidence type="ECO:0000313" key="3">
    <source>
        <dbReference type="Proteomes" id="UP000502331"/>
    </source>
</evidence>